<dbReference type="GO" id="GO:0005576">
    <property type="term" value="C:extracellular region"/>
    <property type="evidence" value="ECO:0007669"/>
    <property type="project" value="UniProtKB-SubCell"/>
</dbReference>
<evidence type="ECO:0000256" key="1">
    <source>
        <dbReference type="ARBA" id="ARBA00001678"/>
    </source>
</evidence>
<dbReference type="PANTHER" id="PTHR31451">
    <property type="match status" value="1"/>
</dbReference>
<dbReference type="PANTHER" id="PTHR31451:SF39">
    <property type="entry name" value="MANNAN ENDO-1,4-BETA-MANNOSIDASE 1"/>
    <property type="match status" value="1"/>
</dbReference>
<reference evidence="10 11" key="1">
    <citation type="submission" date="2018-06" db="EMBL/GenBank/DDBJ databases">
        <authorList>
            <consortium name="Pathogen Informatics"/>
            <person name="Doyle S."/>
        </authorList>
    </citation>
    <scope>NUCLEOTIDE SEQUENCE [LARGE SCALE GENOMIC DNA]</scope>
    <source>
        <strain evidence="10 11">NCTC11343</strain>
    </source>
</reference>
<dbReference type="Pfam" id="PF00150">
    <property type="entry name" value="Cellulase"/>
    <property type="match status" value="1"/>
</dbReference>
<evidence type="ECO:0000256" key="3">
    <source>
        <dbReference type="ARBA" id="ARBA00012706"/>
    </source>
</evidence>
<sequence length="556" mass="65094">MRFLIGIIFFFIFPVTTFSQIISVDFKESAALQGRRMDFVIKLKSTWTNPYLQEDIKLDMEIYTASAEVLLQPCFYVKGQSGDISEWNARFSPRQHGDYHFKFVLRKNGKIVATSRKFDARVRETAEKGFLSVKNNWSLQFDNGTSFRGIAENICWESRRKDDSKYYAALHQNASVYNYDRMLAEFAENGGNFFRTWICSWNLPIDFHDGFNNDRYQSDPAHFNPSAVRRLDHLVDLADSLDLYVMLTLGMGNFRSDNIGGVKTTDEFFAAEEAKTLYKNRLRYIVARWGYSPHIAMWEFLNEVDNIQFNGREKPISSKAIVEWHTEMATYLKEIDPYKHIVTTSISHRDIPGLNDIEAIDINQKHIYKHTDLIPSEINAYSTKHKKPYVIGEFGYEWDWQQNFDDFAYAMELDFKRGLWYGLFSSTPILPMSWWWEYFQNRDMLPYYRGVRQLSDRMLLNGKGEFKPLALKAGRLEAYGVKCGEELYIYLYNPTNEVFSSSVEILDIIGNKKEIQSFDPLTLKYQAEELKDHQDGKIVLKDLFVGSKKEKLYIIK</sequence>
<dbReference type="EC" id="3.2.1.78" evidence="3"/>
<dbReference type="InterPro" id="IPR001547">
    <property type="entry name" value="Glyco_hydro_5"/>
</dbReference>
<comment type="catalytic activity">
    <reaction evidence="1">
        <text>Random hydrolysis of (1-&gt;4)-beta-D-mannosidic linkages in mannans, galactomannans and glucomannans.</text>
        <dbReference type="EC" id="3.2.1.78"/>
    </reaction>
</comment>
<feature type="domain" description="Glycoside hydrolase family 5" evidence="9">
    <location>
        <begin position="177"/>
        <end position="372"/>
    </location>
</feature>
<dbReference type="InterPro" id="IPR013783">
    <property type="entry name" value="Ig-like_fold"/>
</dbReference>
<dbReference type="GeneID" id="97182302"/>
<comment type="subcellular location">
    <subcellularLocation>
        <location evidence="2">Secreted</location>
    </subcellularLocation>
</comment>
<dbReference type="InterPro" id="IPR017853">
    <property type="entry name" value="GH"/>
</dbReference>
<dbReference type="GO" id="GO:0000272">
    <property type="term" value="P:polysaccharide catabolic process"/>
    <property type="evidence" value="ECO:0007669"/>
    <property type="project" value="InterPro"/>
</dbReference>
<evidence type="ECO:0000256" key="4">
    <source>
        <dbReference type="ARBA" id="ARBA00022525"/>
    </source>
</evidence>
<dbReference type="Proteomes" id="UP000251241">
    <property type="component" value="Unassembled WGS sequence"/>
</dbReference>
<dbReference type="EMBL" id="UAUU01000011">
    <property type="protein sequence ID" value="SPZ91869.1"/>
    <property type="molecule type" value="Genomic_DNA"/>
</dbReference>
<dbReference type="Gene3D" id="2.60.40.10">
    <property type="entry name" value="Immunoglobulins"/>
    <property type="match status" value="1"/>
</dbReference>
<keyword evidence="5" id="KW-0732">Signal</keyword>
<evidence type="ECO:0000256" key="2">
    <source>
        <dbReference type="ARBA" id="ARBA00004613"/>
    </source>
</evidence>
<comment type="similarity">
    <text evidence="8">Belongs to the glycosyl hydrolase 5 (cellulase A) family.</text>
</comment>
<accession>A0A2X2LES3</accession>
<dbReference type="GO" id="GO:0016985">
    <property type="term" value="F:mannan endo-1,4-beta-mannosidase activity"/>
    <property type="evidence" value="ECO:0007669"/>
    <property type="project" value="TreeGrafter"/>
</dbReference>
<proteinExistence type="inferred from homology"/>
<evidence type="ECO:0000256" key="7">
    <source>
        <dbReference type="ARBA" id="ARBA00023295"/>
    </source>
</evidence>
<evidence type="ECO:0000256" key="8">
    <source>
        <dbReference type="RuleBase" id="RU361153"/>
    </source>
</evidence>
<dbReference type="AlphaFoldDB" id="A0A2X2LES3"/>
<keyword evidence="4" id="KW-0964">Secreted</keyword>
<dbReference type="Gene3D" id="3.20.20.80">
    <property type="entry name" value="Glycosidases"/>
    <property type="match status" value="1"/>
</dbReference>
<evidence type="ECO:0000256" key="6">
    <source>
        <dbReference type="ARBA" id="ARBA00022801"/>
    </source>
</evidence>
<evidence type="ECO:0000259" key="9">
    <source>
        <dbReference type="Pfam" id="PF00150"/>
    </source>
</evidence>
<evidence type="ECO:0000313" key="10">
    <source>
        <dbReference type="EMBL" id="SPZ91869.1"/>
    </source>
</evidence>
<keyword evidence="7 8" id="KW-0326">Glycosidase</keyword>
<dbReference type="SUPFAM" id="SSF51445">
    <property type="entry name" value="(Trans)glycosidases"/>
    <property type="match status" value="1"/>
</dbReference>
<dbReference type="RefSeq" id="WP_112375566.1">
    <property type="nucleotide sequence ID" value="NZ_CP069793.1"/>
</dbReference>
<gene>
    <name evidence="10" type="ORF">NCTC11343_03912</name>
</gene>
<protein>
    <recommendedName>
        <fullName evidence="3">mannan endo-1,4-beta-mannosidase</fullName>
        <ecNumber evidence="3">3.2.1.78</ecNumber>
    </recommendedName>
</protein>
<dbReference type="InterPro" id="IPR045053">
    <property type="entry name" value="MAN-like"/>
</dbReference>
<evidence type="ECO:0000256" key="5">
    <source>
        <dbReference type="ARBA" id="ARBA00022729"/>
    </source>
</evidence>
<name>A0A2X2LES3_SPHMU</name>
<organism evidence="10 11">
    <name type="scientific">Sphingobacterium multivorum</name>
    <dbReference type="NCBI Taxonomy" id="28454"/>
    <lineage>
        <taxon>Bacteria</taxon>
        <taxon>Pseudomonadati</taxon>
        <taxon>Bacteroidota</taxon>
        <taxon>Sphingobacteriia</taxon>
        <taxon>Sphingobacteriales</taxon>
        <taxon>Sphingobacteriaceae</taxon>
        <taxon>Sphingobacterium</taxon>
    </lineage>
</organism>
<keyword evidence="6 8" id="KW-0378">Hydrolase</keyword>
<evidence type="ECO:0000313" key="11">
    <source>
        <dbReference type="Proteomes" id="UP000251241"/>
    </source>
</evidence>